<evidence type="ECO:0000256" key="2">
    <source>
        <dbReference type="ARBA" id="ARBA00022448"/>
    </source>
</evidence>
<evidence type="ECO:0000313" key="9">
    <source>
        <dbReference type="Proteomes" id="UP000632774"/>
    </source>
</evidence>
<name>A0ABR9XFU0_9SPHI</name>
<evidence type="ECO:0000313" key="8">
    <source>
        <dbReference type="EMBL" id="MBE9665934.1"/>
    </source>
</evidence>
<keyword evidence="4 6" id="KW-1133">Transmembrane helix</keyword>
<dbReference type="InterPro" id="IPR036837">
    <property type="entry name" value="Cation_efflux_CTD_sf"/>
</dbReference>
<evidence type="ECO:0000256" key="4">
    <source>
        <dbReference type="ARBA" id="ARBA00022989"/>
    </source>
</evidence>
<dbReference type="EMBL" id="JADFFM010000001">
    <property type="protein sequence ID" value="MBE9665934.1"/>
    <property type="molecule type" value="Genomic_DNA"/>
</dbReference>
<reference evidence="8 9" key="1">
    <citation type="submission" date="2020-10" db="EMBL/GenBank/DDBJ databases">
        <title>Mucilaginibacter mali sp. nov., isolated from rhizosphere soil of apple orchard.</title>
        <authorList>
            <person name="Lee J.-S."/>
            <person name="Kim H.S."/>
            <person name="Kim J.-S."/>
        </authorList>
    </citation>
    <scope>NUCLEOTIDE SEQUENCE [LARGE SCALE GENOMIC DNA]</scope>
    <source>
        <strain evidence="8 9">KCTC 23157</strain>
    </source>
</reference>
<sequence length="316" mass="34834">MASSKTSIYGALIANLLIAITKFIAGAIGKSGSMISEAIHSLVDTVNEVLLLLGLHRSKKEPDALHPFGYGKELYFWSFIVSILIFGLGGGISIYQGIVHIREPEPLGDPTMSYWVLGLSILFEGISLVIAIKHFKEVRGKTPFWEAVVKSKDPSNFLVLFEDSAAVMGLVIVGICLYLNNRYQMPVLDGVASILVGLILVAVSAILARESRSLLMGEGISPETKQHICEMVQKDKSVVKVLHIMSTYQSPDEILLMLIIQFKDGLDTVEINNAIDGIRETVKARYKLMKYIIIQPDILDTNLERHPDRGAHDMGI</sequence>
<dbReference type="InterPro" id="IPR027469">
    <property type="entry name" value="Cation_efflux_TMD_sf"/>
</dbReference>
<dbReference type="SUPFAM" id="SSF160240">
    <property type="entry name" value="Cation efflux protein cytoplasmic domain-like"/>
    <property type="match status" value="1"/>
</dbReference>
<dbReference type="RefSeq" id="WP_194105314.1">
    <property type="nucleotide sequence ID" value="NZ_JADFFM010000001.1"/>
</dbReference>
<evidence type="ECO:0000259" key="7">
    <source>
        <dbReference type="Pfam" id="PF01545"/>
    </source>
</evidence>
<keyword evidence="9" id="KW-1185">Reference proteome</keyword>
<dbReference type="PANTHER" id="PTHR13414:SF9">
    <property type="entry name" value="PROTON-COUPLED ZINC ANTIPORTER SLC30A9, MITOCHONDRIAL"/>
    <property type="match status" value="1"/>
</dbReference>
<dbReference type="InterPro" id="IPR058533">
    <property type="entry name" value="Cation_efflux_TM"/>
</dbReference>
<feature type="transmembrane region" description="Helical" evidence="6">
    <location>
        <begin position="156"/>
        <end position="180"/>
    </location>
</feature>
<comment type="subcellular location">
    <subcellularLocation>
        <location evidence="1">Membrane</location>
        <topology evidence="1">Multi-pass membrane protein</topology>
    </subcellularLocation>
</comment>
<dbReference type="NCBIfam" id="TIGR01297">
    <property type="entry name" value="CDF"/>
    <property type="match status" value="1"/>
</dbReference>
<evidence type="ECO:0000256" key="6">
    <source>
        <dbReference type="SAM" id="Phobius"/>
    </source>
</evidence>
<organism evidence="8 9">
    <name type="scientific">Mucilaginibacter boryungensis</name>
    <dbReference type="NCBI Taxonomy" id="768480"/>
    <lineage>
        <taxon>Bacteria</taxon>
        <taxon>Pseudomonadati</taxon>
        <taxon>Bacteroidota</taxon>
        <taxon>Sphingobacteriia</taxon>
        <taxon>Sphingobacteriales</taxon>
        <taxon>Sphingobacteriaceae</taxon>
        <taxon>Mucilaginibacter</taxon>
    </lineage>
</organism>
<feature type="domain" description="Cation efflux protein transmembrane" evidence="7">
    <location>
        <begin position="11"/>
        <end position="216"/>
    </location>
</feature>
<keyword evidence="5 6" id="KW-0472">Membrane</keyword>
<feature type="transmembrane region" description="Helical" evidence="6">
    <location>
        <begin position="186"/>
        <end position="208"/>
    </location>
</feature>
<comment type="caution">
    <text evidence="8">The sequence shown here is derived from an EMBL/GenBank/DDBJ whole genome shotgun (WGS) entry which is preliminary data.</text>
</comment>
<proteinExistence type="predicted"/>
<evidence type="ECO:0000256" key="3">
    <source>
        <dbReference type="ARBA" id="ARBA00022692"/>
    </source>
</evidence>
<evidence type="ECO:0000256" key="5">
    <source>
        <dbReference type="ARBA" id="ARBA00023136"/>
    </source>
</evidence>
<feature type="transmembrane region" description="Helical" evidence="6">
    <location>
        <begin position="115"/>
        <end position="135"/>
    </location>
</feature>
<evidence type="ECO:0000256" key="1">
    <source>
        <dbReference type="ARBA" id="ARBA00004141"/>
    </source>
</evidence>
<dbReference type="InterPro" id="IPR040177">
    <property type="entry name" value="SLC30A9"/>
</dbReference>
<gene>
    <name evidence="8" type="ORF">IRJ18_06140</name>
</gene>
<accession>A0ABR9XFU0</accession>
<protein>
    <submittedName>
        <fullName evidence="8">Cation transporter</fullName>
    </submittedName>
</protein>
<keyword evidence="3 6" id="KW-0812">Transmembrane</keyword>
<dbReference type="Proteomes" id="UP000632774">
    <property type="component" value="Unassembled WGS sequence"/>
</dbReference>
<feature type="transmembrane region" description="Helical" evidence="6">
    <location>
        <begin position="74"/>
        <end position="95"/>
    </location>
</feature>
<dbReference type="SUPFAM" id="SSF161111">
    <property type="entry name" value="Cation efflux protein transmembrane domain-like"/>
    <property type="match status" value="1"/>
</dbReference>
<feature type="transmembrane region" description="Helical" evidence="6">
    <location>
        <begin position="7"/>
        <end position="28"/>
    </location>
</feature>
<dbReference type="InterPro" id="IPR002524">
    <property type="entry name" value="Cation_efflux"/>
</dbReference>
<dbReference type="PANTHER" id="PTHR13414">
    <property type="entry name" value="HUEL-CATION TRANSPORTER"/>
    <property type="match status" value="1"/>
</dbReference>
<dbReference type="Gene3D" id="1.20.1510.10">
    <property type="entry name" value="Cation efflux protein transmembrane domain"/>
    <property type="match status" value="1"/>
</dbReference>
<keyword evidence="2" id="KW-0813">Transport</keyword>
<dbReference type="Pfam" id="PF01545">
    <property type="entry name" value="Cation_efflux"/>
    <property type="match status" value="1"/>
</dbReference>